<protein>
    <submittedName>
        <fullName evidence="1">Uncharacterized protein</fullName>
    </submittedName>
</protein>
<gene>
    <name evidence="1" type="ORF">g.7560</name>
</gene>
<name>A0A1B6FYD4_9HEMI</name>
<sequence length="187" mass="21620">GMLISHNKEIKGIKYDLNDRKEGNTSNRSEKQVLSLSDRNKLVNQEQPYLSNRQKFRLKYMREMLEKASLEAEIKPVQVKCQQEIGMSDIQVSSEVKRMERCRRMQAVKGGVSPLDAEEAFYLFCCNQVRPKETAAPFLVHAQTDQVIPLALTHSDTGLNSHIISSLEKKWNMREMTRVQTMSYRVI</sequence>
<accession>A0A1B6FYD4</accession>
<reference evidence="1" key="1">
    <citation type="submission" date="2015-11" db="EMBL/GenBank/DDBJ databases">
        <title>De novo transcriptome assembly of four potential Pierce s Disease insect vectors from Arizona vineyards.</title>
        <authorList>
            <person name="Tassone E.E."/>
        </authorList>
    </citation>
    <scope>NUCLEOTIDE SEQUENCE</scope>
</reference>
<dbReference type="EMBL" id="GECZ01014583">
    <property type="protein sequence ID" value="JAS55186.1"/>
    <property type="molecule type" value="Transcribed_RNA"/>
</dbReference>
<evidence type="ECO:0000313" key="1">
    <source>
        <dbReference type="EMBL" id="JAS55186.1"/>
    </source>
</evidence>
<organism evidence="1">
    <name type="scientific">Cuerna arida</name>
    <dbReference type="NCBI Taxonomy" id="1464854"/>
    <lineage>
        <taxon>Eukaryota</taxon>
        <taxon>Metazoa</taxon>
        <taxon>Ecdysozoa</taxon>
        <taxon>Arthropoda</taxon>
        <taxon>Hexapoda</taxon>
        <taxon>Insecta</taxon>
        <taxon>Pterygota</taxon>
        <taxon>Neoptera</taxon>
        <taxon>Paraneoptera</taxon>
        <taxon>Hemiptera</taxon>
        <taxon>Auchenorrhyncha</taxon>
        <taxon>Membracoidea</taxon>
        <taxon>Cicadellidae</taxon>
        <taxon>Cicadellinae</taxon>
        <taxon>Proconiini</taxon>
        <taxon>Cuerna</taxon>
    </lineage>
</organism>
<feature type="non-terminal residue" evidence="1">
    <location>
        <position position="1"/>
    </location>
</feature>
<proteinExistence type="predicted"/>
<feature type="non-terminal residue" evidence="1">
    <location>
        <position position="187"/>
    </location>
</feature>
<dbReference type="AlphaFoldDB" id="A0A1B6FYD4"/>